<dbReference type="EMBL" id="CP015378">
    <property type="protein sequence ID" value="ANC76669.1"/>
    <property type="molecule type" value="Genomic_DNA"/>
</dbReference>
<evidence type="ECO:0000256" key="3">
    <source>
        <dbReference type="ARBA" id="ARBA00022960"/>
    </source>
</evidence>
<dbReference type="Proteomes" id="UP000076623">
    <property type="component" value="Chromosome"/>
</dbReference>
<sequence length="385" mass="43422">MQNNHKSPWQQLDYNLLFLLFLMVITSCVAIYSAQMMDQYGSNFVIKQLVWYFIGGIAVVGVMVLDFDQFRKLSWYVYGFGILLLLGILVAPESIVPNINGAQSWYRFGPFALQPSELVKVALVIAIANTIATHNEKYIVRSLHEDLLLLGKIALIAGLPTLLVLMQPDLGTSLVFMAITGSLLLVSGIRWRIIVILILSFILFISILVWIYFTFPQFFVDHILDQYQLNRFYAWLEPYEHKDAGYHTRNALLAIGSGMLFGKGFTEGSVYLPEAQTDFIFSIIGEEFGFFGTSIVISLFFLMVYRMINTALESNEAFGSYLCAGVIGMLTFQVFQNIGMNIQVMPITGIPLPFISYGGSSILAYMIAFGLVLNVRSRTTKYMFE</sequence>
<proteinExistence type="predicted"/>
<gene>
    <name evidence="6" type="ORF">ABE65_007590</name>
</gene>
<organism evidence="6 7">
    <name type="scientific">Fictibacillus phosphorivorans</name>
    <dbReference type="NCBI Taxonomy" id="1221500"/>
    <lineage>
        <taxon>Bacteria</taxon>
        <taxon>Bacillati</taxon>
        <taxon>Bacillota</taxon>
        <taxon>Bacilli</taxon>
        <taxon>Bacillales</taxon>
        <taxon>Fictibacillaceae</taxon>
        <taxon>Fictibacillus</taxon>
    </lineage>
</organism>
<evidence type="ECO:0000256" key="2">
    <source>
        <dbReference type="ARBA" id="ARBA00022692"/>
    </source>
</evidence>
<dbReference type="PROSITE" id="PS51257">
    <property type="entry name" value="PROKAR_LIPOPROTEIN"/>
    <property type="match status" value="1"/>
</dbReference>
<evidence type="ECO:0000313" key="7">
    <source>
        <dbReference type="Proteomes" id="UP000076623"/>
    </source>
</evidence>
<reference evidence="6 7" key="1">
    <citation type="submission" date="2016-04" db="EMBL/GenBank/DDBJ databases">
        <title>Complete genome sequence of Fictibacillus phosphorivorans G25-29, a strain toxic to nematodes.</title>
        <authorList>
            <person name="Zheng Z."/>
        </authorList>
    </citation>
    <scope>NUCLEOTIDE SEQUENCE [LARGE SCALE GENOMIC DNA]</scope>
    <source>
        <strain evidence="6 7">G25-29</strain>
    </source>
</reference>
<dbReference type="PANTHER" id="PTHR30474:SF1">
    <property type="entry name" value="PEPTIDOGLYCAN GLYCOSYLTRANSFERASE MRDB"/>
    <property type="match status" value="1"/>
</dbReference>
<dbReference type="AlphaFoldDB" id="A0A161J6R0"/>
<dbReference type="GO" id="GO:0051301">
    <property type="term" value="P:cell division"/>
    <property type="evidence" value="ECO:0007669"/>
    <property type="project" value="InterPro"/>
</dbReference>
<dbReference type="STRING" id="1221500.ABE65_007590"/>
<dbReference type="GO" id="GO:0005886">
    <property type="term" value="C:plasma membrane"/>
    <property type="evidence" value="ECO:0007669"/>
    <property type="project" value="TreeGrafter"/>
</dbReference>
<dbReference type="PANTHER" id="PTHR30474">
    <property type="entry name" value="CELL CYCLE PROTEIN"/>
    <property type="match status" value="1"/>
</dbReference>
<comment type="subcellular location">
    <subcellularLocation>
        <location evidence="1">Membrane</location>
        <topology evidence="1">Multi-pass membrane protein</topology>
    </subcellularLocation>
</comment>
<accession>A0A161J6R0</accession>
<dbReference type="OrthoDB" id="9768187at2"/>
<evidence type="ECO:0000256" key="4">
    <source>
        <dbReference type="ARBA" id="ARBA00022989"/>
    </source>
</evidence>
<dbReference type="KEGG" id="fpn:ABE65_007590"/>
<evidence type="ECO:0000256" key="1">
    <source>
        <dbReference type="ARBA" id="ARBA00004141"/>
    </source>
</evidence>
<keyword evidence="5" id="KW-0472">Membrane</keyword>
<protein>
    <submittedName>
        <fullName evidence="6">Rod shape-determining protein RodA</fullName>
    </submittedName>
</protein>
<dbReference type="GO" id="GO:0008360">
    <property type="term" value="P:regulation of cell shape"/>
    <property type="evidence" value="ECO:0007669"/>
    <property type="project" value="UniProtKB-KW"/>
</dbReference>
<keyword evidence="2" id="KW-0812">Transmembrane</keyword>
<dbReference type="InterPro" id="IPR001182">
    <property type="entry name" value="FtsW/RodA"/>
</dbReference>
<dbReference type="GO" id="GO:0015648">
    <property type="term" value="F:lipid-linked peptidoglycan transporter activity"/>
    <property type="evidence" value="ECO:0007669"/>
    <property type="project" value="TreeGrafter"/>
</dbReference>
<dbReference type="RefSeq" id="WP_066393165.1">
    <property type="nucleotide sequence ID" value="NZ_CP015378.1"/>
</dbReference>
<keyword evidence="7" id="KW-1185">Reference proteome</keyword>
<name>A0A161J6R0_9BACL</name>
<dbReference type="Pfam" id="PF01098">
    <property type="entry name" value="FTSW_RODA_SPOVE"/>
    <property type="match status" value="1"/>
</dbReference>
<keyword evidence="4" id="KW-1133">Transmembrane helix</keyword>
<evidence type="ECO:0000256" key="5">
    <source>
        <dbReference type="ARBA" id="ARBA00023136"/>
    </source>
</evidence>
<evidence type="ECO:0000313" key="6">
    <source>
        <dbReference type="EMBL" id="ANC76669.1"/>
    </source>
</evidence>
<keyword evidence="3" id="KW-0133">Cell shape</keyword>
<dbReference type="GO" id="GO:0032153">
    <property type="term" value="C:cell division site"/>
    <property type="evidence" value="ECO:0007669"/>
    <property type="project" value="TreeGrafter"/>
</dbReference>